<gene>
    <name evidence="1" type="ORF">WN944_017091</name>
</gene>
<evidence type="ECO:0000313" key="2">
    <source>
        <dbReference type="Proteomes" id="UP001428341"/>
    </source>
</evidence>
<keyword evidence="2" id="KW-1185">Reference proteome</keyword>
<protein>
    <submittedName>
        <fullName evidence="1">Uncharacterized protein</fullName>
    </submittedName>
</protein>
<comment type="caution">
    <text evidence="1">The sequence shown here is derived from an EMBL/GenBank/DDBJ whole genome shotgun (WGS) entry which is preliminary data.</text>
</comment>
<evidence type="ECO:0000313" key="1">
    <source>
        <dbReference type="EMBL" id="KAK9201883.1"/>
    </source>
</evidence>
<dbReference type="EMBL" id="JBCGBO010000005">
    <property type="protein sequence ID" value="KAK9201883.1"/>
    <property type="molecule type" value="Genomic_DNA"/>
</dbReference>
<reference evidence="1 2" key="1">
    <citation type="submission" date="2024-05" db="EMBL/GenBank/DDBJ databases">
        <title>Haplotype-resolved chromosome-level genome assembly of Huyou (Citrus changshanensis).</title>
        <authorList>
            <person name="Miao C."/>
            <person name="Chen W."/>
            <person name="Wu Y."/>
            <person name="Wang L."/>
            <person name="Zhao S."/>
            <person name="Grierson D."/>
            <person name="Xu C."/>
            <person name="Chen K."/>
        </authorList>
    </citation>
    <scope>NUCLEOTIDE SEQUENCE [LARGE SCALE GENOMIC DNA]</scope>
    <source>
        <strain evidence="1">01-14</strain>
        <tissue evidence="1">Leaf</tissue>
    </source>
</reference>
<proteinExistence type="predicted"/>
<dbReference type="AlphaFoldDB" id="A0AAP0MD64"/>
<accession>A0AAP0MD64</accession>
<sequence>MVVRLRIRDHWRSYNIIHDTGPFKIRCDQSPVNVLKRELLTKRFCTQFIGKSIPNMEQGQLLNVGYLLPGCT</sequence>
<name>A0AAP0MD64_9ROSI</name>
<organism evidence="1 2">
    <name type="scientific">Citrus x changshan-huyou</name>
    <dbReference type="NCBI Taxonomy" id="2935761"/>
    <lineage>
        <taxon>Eukaryota</taxon>
        <taxon>Viridiplantae</taxon>
        <taxon>Streptophyta</taxon>
        <taxon>Embryophyta</taxon>
        <taxon>Tracheophyta</taxon>
        <taxon>Spermatophyta</taxon>
        <taxon>Magnoliopsida</taxon>
        <taxon>eudicotyledons</taxon>
        <taxon>Gunneridae</taxon>
        <taxon>Pentapetalae</taxon>
        <taxon>rosids</taxon>
        <taxon>malvids</taxon>
        <taxon>Sapindales</taxon>
        <taxon>Rutaceae</taxon>
        <taxon>Aurantioideae</taxon>
        <taxon>Citrus</taxon>
    </lineage>
</organism>
<dbReference type="Proteomes" id="UP001428341">
    <property type="component" value="Unassembled WGS sequence"/>
</dbReference>